<dbReference type="PROSITE" id="PS50928">
    <property type="entry name" value="ABC_TM1"/>
    <property type="match status" value="1"/>
</dbReference>
<name>A0A3S0JJ29_9PROT</name>
<feature type="region of interest" description="Disordered" evidence="9">
    <location>
        <begin position="1"/>
        <end position="21"/>
    </location>
</feature>
<protein>
    <submittedName>
        <fullName evidence="11">ABC transporter permease</fullName>
    </submittedName>
</protein>
<dbReference type="Pfam" id="PF00528">
    <property type="entry name" value="BPD_transp_1"/>
    <property type="match status" value="1"/>
</dbReference>
<dbReference type="PANTHER" id="PTHR42929:SF5">
    <property type="entry name" value="ABC TRANSPORTER PERMEASE PROTEIN"/>
    <property type="match status" value="1"/>
</dbReference>
<proteinExistence type="inferred from homology"/>
<gene>
    <name evidence="11" type="ORF">EJ903_09895</name>
</gene>
<dbReference type="PANTHER" id="PTHR42929">
    <property type="entry name" value="INNER MEMBRANE ABC TRANSPORTER PERMEASE PROTEIN YDCU-RELATED-RELATED"/>
    <property type="match status" value="1"/>
</dbReference>
<comment type="subcellular location">
    <subcellularLocation>
        <location evidence="1 8">Cell membrane</location>
        <topology evidence="1 8">Multi-pass membrane protein</topology>
    </subcellularLocation>
</comment>
<evidence type="ECO:0000256" key="8">
    <source>
        <dbReference type="RuleBase" id="RU363032"/>
    </source>
</evidence>
<evidence type="ECO:0000256" key="2">
    <source>
        <dbReference type="ARBA" id="ARBA00007069"/>
    </source>
</evidence>
<dbReference type="CDD" id="cd06261">
    <property type="entry name" value="TM_PBP2"/>
    <property type="match status" value="1"/>
</dbReference>
<keyword evidence="4" id="KW-1003">Cell membrane</keyword>
<comment type="caution">
    <text evidence="11">The sequence shown here is derived from an EMBL/GenBank/DDBJ whole genome shotgun (WGS) entry which is preliminary data.</text>
</comment>
<evidence type="ECO:0000259" key="10">
    <source>
        <dbReference type="PROSITE" id="PS50928"/>
    </source>
</evidence>
<keyword evidence="7 8" id="KW-0472">Membrane</keyword>
<dbReference type="OrthoDB" id="7915284at2"/>
<keyword evidence="5 8" id="KW-0812">Transmembrane</keyword>
<dbReference type="InterPro" id="IPR000515">
    <property type="entry name" value="MetI-like"/>
</dbReference>
<feature type="domain" description="ABC transmembrane type-1" evidence="10">
    <location>
        <begin position="73"/>
        <end position="279"/>
    </location>
</feature>
<dbReference type="Gene3D" id="1.10.3720.10">
    <property type="entry name" value="MetI-like"/>
    <property type="match status" value="1"/>
</dbReference>
<dbReference type="AlphaFoldDB" id="A0A3S0JJ29"/>
<sequence>MSSISIPNRRNAAARPPPVPSSGVSFVLPALLLILAVFILPVVMLLLRSVTEPDPGLQNYRELFESATVARVFVNTFVVSGLVTAIALLIGFPIAWLLVILPKRWADLLFGIVILSMWTNLLARTYAWMVLLQRTGIINKTLMGLGLIDTPLPLVNNLVGVTIGMTYIMLPFIVLPLVTTMRAIEPDLLRAAALCGAGRWEAFRRVLLPLSLPGIAAGGLLTFVMSLGYFVTPSLLGGAGNMMAAELIAQLVQSLLNWGLGGATAFALLVLTLALYAVQLRLLQRGRSQRGG</sequence>
<feature type="transmembrane region" description="Helical" evidence="8">
    <location>
        <begin position="206"/>
        <end position="231"/>
    </location>
</feature>
<dbReference type="RefSeq" id="WP_126614637.1">
    <property type="nucleotide sequence ID" value="NZ_JBHUCY010000029.1"/>
</dbReference>
<feature type="transmembrane region" description="Helical" evidence="8">
    <location>
        <begin position="154"/>
        <end position="178"/>
    </location>
</feature>
<reference evidence="11 12" key="1">
    <citation type="submission" date="2018-12" db="EMBL/GenBank/DDBJ databases">
        <authorList>
            <person name="Yang Y."/>
        </authorList>
    </citation>
    <scope>NUCLEOTIDE SEQUENCE [LARGE SCALE GENOMIC DNA]</scope>
    <source>
        <strain evidence="11 12">L-25-5w-1</strain>
    </source>
</reference>
<accession>A0A3S0JJ29</accession>
<feature type="transmembrane region" description="Helical" evidence="8">
    <location>
        <begin position="68"/>
        <end position="99"/>
    </location>
</feature>
<keyword evidence="12" id="KW-1185">Reference proteome</keyword>
<keyword evidence="3 8" id="KW-0813">Transport</keyword>
<comment type="similarity">
    <text evidence="2">Belongs to the binding-protein-dependent transport system permease family. CysTW subfamily.</text>
</comment>
<evidence type="ECO:0000256" key="5">
    <source>
        <dbReference type="ARBA" id="ARBA00022692"/>
    </source>
</evidence>
<evidence type="ECO:0000256" key="1">
    <source>
        <dbReference type="ARBA" id="ARBA00004651"/>
    </source>
</evidence>
<evidence type="ECO:0000313" key="11">
    <source>
        <dbReference type="EMBL" id="RTR21043.1"/>
    </source>
</evidence>
<dbReference type="EMBL" id="RXMA01000007">
    <property type="protein sequence ID" value="RTR21043.1"/>
    <property type="molecule type" value="Genomic_DNA"/>
</dbReference>
<dbReference type="GO" id="GO:0005886">
    <property type="term" value="C:plasma membrane"/>
    <property type="evidence" value="ECO:0007669"/>
    <property type="project" value="UniProtKB-SubCell"/>
</dbReference>
<dbReference type="SUPFAM" id="SSF161098">
    <property type="entry name" value="MetI-like"/>
    <property type="match status" value="1"/>
</dbReference>
<dbReference type="GO" id="GO:0055085">
    <property type="term" value="P:transmembrane transport"/>
    <property type="evidence" value="ECO:0007669"/>
    <property type="project" value="InterPro"/>
</dbReference>
<dbReference type="InterPro" id="IPR035906">
    <property type="entry name" value="MetI-like_sf"/>
</dbReference>
<evidence type="ECO:0000256" key="9">
    <source>
        <dbReference type="SAM" id="MobiDB-lite"/>
    </source>
</evidence>
<feature type="transmembrane region" description="Helical" evidence="8">
    <location>
        <begin position="251"/>
        <end position="278"/>
    </location>
</feature>
<feature type="transmembrane region" description="Helical" evidence="8">
    <location>
        <begin position="105"/>
        <end position="123"/>
    </location>
</feature>
<keyword evidence="6 8" id="KW-1133">Transmembrane helix</keyword>
<evidence type="ECO:0000256" key="4">
    <source>
        <dbReference type="ARBA" id="ARBA00022475"/>
    </source>
</evidence>
<organism evidence="11 12">
    <name type="scientific">Azospirillum griseum</name>
    <dbReference type="NCBI Taxonomy" id="2496639"/>
    <lineage>
        <taxon>Bacteria</taxon>
        <taxon>Pseudomonadati</taxon>
        <taxon>Pseudomonadota</taxon>
        <taxon>Alphaproteobacteria</taxon>
        <taxon>Rhodospirillales</taxon>
        <taxon>Azospirillaceae</taxon>
        <taxon>Azospirillum</taxon>
    </lineage>
</organism>
<dbReference type="Proteomes" id="UP000277007">
    <property type="component" value="Unassembled WGS sequence"/>
</dbReference>
<evidence type="ECO:0000256" key="3">
    <source>
        <dbReference type="ARBA" id="ARBA00022448"/>
    </source>
</evidence>
<feature type="transmembrane region" description="Helical" evidence="8">
    <location>
        <begin position="26"/>
        <end position="47"/>
    </location>
</feature>
<evidence type="ECO:0000256" key="7">
    <source>
        <dbReference type="ARBA" id="ARBA00023136"/>
    </source>
</evidence>
<evidence type="ECO:0000313" key="12">
    <source>
        <dbReference type="Proteomes" id="UP000277007"/>
    </source>
</evidence>
<evidence type="ECO:0000256" key="6">
    <source>
        <dbReference type="ARBA" id="ARBA00022989"/>
    </source>
</evidence>